<protein>
    <submittedName>
        <fullName evidence="1">Uncharacterized protein</fullName>
    </submittedName>
</protein>
<sequence>MEKRTLFKLLNWFLCIFILTMYFPIRAFSISPLPSAAQPYDLCICFAESPYIEPFLYPIGICDALSCYSICETFLGSAENLSHSLCFFSSHTIVQLSNKITQHENQLKGIYSAFERLYGGKDTFIYEQLYNDLQALEDESDTSS</sequence>
<reference evidence="1" key="1">
    <citation type="journal article" date="2022" name="Proc. Natl. Acad. Sci. U.S.A.">
        <title>Life cycle and functional genomics of the unicellular red alga Galdieria for elucidating algal and plant evolution and industrial use.</title>
        <authorList>
            <person name="Hirooka S."/>
            <person name="Itabashi T."/>
            <person name="Ichinose T.M."/>
            <person name="Onuma R."/>
            <person name="Fujiwara T."/>
            <person name="Yamashita S."/>
            <person name="Jong L.W."/>
            <person name="Tomita R."/>
            <person name="Iwane A.H."/>
            <person name="Miyagishima S.Y."/>
        </authorList>
    </citation>
    <scope>NUCLEOTIDE SEQUENCE</scope>
    <source>
        <strain evidence="1">NBRC 102759</strain>
    </source>
</reference>
<dbReference type="AlphaFoldDB" id="A0A9C7Q6W7"/>
<accession>A0A9C7Q6W7</accession>
<organism evidence="1 2">
    <name type="scientific">Galdieria partita</name>
    <dbReference type="NCBI Taxonomy" id="83374"/>
    <lineage>
        <taxon>Eukaryota</taxon>
        <taxon>Rhodophyta</taxon>
        <taxon>Bangiophyceae</taxon>
        <taxon>Galdieriales</taxon>
        <taxon>Galdieriaceae</taxon>
        <taxon>Galdieria</taxon>
    </lineage>
</organism>
<dbReference type="Proteomes" id="UP001061958">
    <property type="component" value="Unassembled WGS sequence"/>
</dbReference>
<proteinExistence type="predicted"/>
<comment type="caution">
    <text evidence="1">The sequence shown here is derived from an EMBL/GenBank/DDBJ whole genome shotgun (WGS) entry which is preliminary data.</text>
</comment>
<gene>
    <name evidence="1" type="ORF">GpartN1_g7523.t1</name>
</gene>
<evidence type="ECO:0000313" key="2">
    <source>
        <dbReference type="Proteomes" id="UP001061958"/>
    </source>
</evidence>
<name>A0A9C7Q6W7_9RHOD</name>
<dbReference type="EMBL" id="BQMJ01000073">
    <property type="protein sequence ID" value="GJQ15732.1"/>
    <property type="molecule type" value="Genomic_DNA"/>
</dbReference>
<reference evidence="1" key="2">
    <citation type="submission" date="2022-01" db="EMBL/GenBank/DDBJ databases">
        <authorList>
            <person name="Hirooka S."/>
            <person name="Miyagishima S.Y."/>
        </authorList>
    </citation>
    <scope>NUCLEOTIDE SEQUENCE</scope>
    <source>
        <strain evidence="1">NBRC 102759</strain>
    </source>
</reference>
<keyword evidence="2" id="KW-1185">Reference proteome</keyword>
<evidence type="ECO:0000313" key="1">
    <source>
        <dbReference type="EMBL" id="GJQ15732.1"/>
    </source>
</evidence>